<keyword evidence="1" id="KW-0472">Membrane</keyword>
<feature type="transmembrane region" description="Helical" evidence="1">
    <location>
        <begin position="30"/>
        <end position="46"/>
    </location>
</feature>
<protein>
    <submittedName>
        <fullName evidence="2">Uncharacterized protein</fullName>
    </submittedName>
</protein>
<reference evidence="2 3" key="1">
    <citation type="journal article" date="2014" name="Gene">
        <title>A comparative genomic analysis of the alkalitolerant soil bacterium Bacillus lehensis G1.</title>
        <authorList>
            <person name="Noor Y.M."/>
            <person name="Samsulrizal N.H."/>
            <person name="Jema'on N.A."/>
            <person name="Low K.O."/>
            <person name="Ramli A.N."/>
            <person name="Alias N.I."/>
            <person name="Damis S.I."/>
            <person name="Fuzi S.F."/>
            <person name="Isa M.N."/>
            <person name="Murad A.M."/>
            <person name="Raih M.F."/>
            <person name="Bakar F.D."/>
            <person name="Najimudin N."/>
            <person name="Mahadi N.M."/>
            <person name="Illias R.M."/>
        </authorList>
    </citation>
    <scope>NUCLEOTIDE SEQUENCE [LARGE SCALE GENOMIC DNA]</scope>
    <source>
        <strain evidence="2 3">G1</strain>
    </source>
</reference>
<organism evidence="2 3">
    <name type="scientific">Shouchella lehensis G1</name>
    <dbReference type="NCBI Taxonomy" id="1246626"/>
    <lineage>
        <taxon>Bacteria</taxon>
        <taxon>Bacillati</taxon>
        <taxon>Bacillota</taxon>
        <taxon>Bacilli</taxon>
        <taxon>Bacillales</taxon>
        <taxon>Bacillaceae</taxon>
        <taxon>Shouchella</taxon>
    </lineage>
</organism>
<proteinExistence type="predicted"/>
<accession>A0A060LRG6</accession>
<name>A0A060LRG6_9BACI</name>
<evidence type="ECO:0000313" key="3">
    <source>
        <dbReference type="Proteomes" id="UP000027142"/>
    </source>
</evidence>
<dbReference type="HOGENOM" id="CLU_3095598_0_0_9"/>
<dbReference type="RefSeq" id="WP_158318508.1">
    <property type="nucleotide sequence ID" value="NZ_CP003923.1"/>
</dbReference>
<evidence type="ECO:0000256" key="1">
    <source>
        <dbReference type="SAM" id="Phobius"/>
    </source>
</evidence>
<dbReference type="EMBL" id="CP003923">
    <property type="protein sequence ID" value="AIC93871.1"/>
    <property type="molecule type" value="Genomic_DNA"/>
</dbReference>
<dbReference type="PATRIC" id="fig|1246626.3.peg.1274"/>
<keyword evidence="1" id="KW-1133">Transmembrane helix</keyword>
<dbReference type="KEGG" id="ble:BleG1_1288"/>
<dbReference type="STRING" id="1246626.BleG1_1288"/>
<gene>
    <name evidence="2" type="ORF">BleG1_1288</name>
</gene>
<evidence type="ECO:0000313" key="2">
    <source>
        <dbReference type="EMBL" id="AIC93871.1"/>
    </source>
</evidence>
<keyword evidence="1" id="KW-0812">Transmembrane</keyword>
<keyword evidence="3" id="KW-1185">Reference proteome</keyword>
<dbReference type="AlphaFoldDB" id="A0A060LRG6"/>
<sequence length="51" mass="5583">MNDKKYAQALWGVALVLAFAAVFVNENGVLLLGIVVCVVCSTFFYVKSKNK</sequence>
<dbReference type="Proteomes" id="UP000027142">
    <property type="component" value="Chromosome"/>
</dbReference>